<feature type="compositionally biased region" description="Basic and acidic residues" evidence="3">
    <location>
        <begin position="157"/>
        <end position="172"/>
    </location>
</feature>
<evidence type="ECO:0000313" key="4">
    <source>
        <dbReference type="EMBL" id="EPS69518.1"/>
    </source>
</evidence>
<proteinExistence type="inferred from homology"/>
<dbReference type="Gene3D" id="2.40.128.330">
    <property type="match status" value="1"/>
</dbReference>
<keyword evidence="2" id="KW-1133">Transmembrane helix</keyword>
<evidence type="ECO:0000313" key="5">
    <source>
        <dbReference type="Proteomes" id="UP000015453"/>
    </source>
</evidence>
<comment type="similarity">
    <text evidence="1 2">Belongs to the CorA metal ion transporter (MIT) (TC 1.A.35.5) family.</text>
</comment>
<dbReference type="FunFam" id="2.40.128.330:FF:000001">
    <property type="entry name" value="Magnesium transporter MRS2-1"/>
    <property type="match status" value="1"/>
</dbReference>
<sequence>MSRATNPADTLLRQVSSGAVAGEGVVSLVRKKSVAVREWLVLDSDGNAEVLESGKHAIMRRTGLPATDLRILDPQLSYPSSVLGREHAIVVNLEHIKAVITADEVLLLNSRDPAVAPFVEEIQNRILRHKQGTWDGESGNFKDFYDSRGPQPSPNRVDMEKKERNQSSSGNRDKLKLLPFEFVALEACLESACSSLDREAGILEQEAYPALDKLSLQISTLNLERVRQIKSRLVGITARVQKVRDELEHLLENDDDMAEMYLTEKLLEQLETSDGTSENYEAGDATADDDDDDEVPLETNSINSIVADEDLQKQKGEVSAVVNDKRDANVEELEMILDAYFVQSEGILNKMSALREYVEDTEDYINLILDDKQNQMLQMGILLTSATISINVFGLVTGAFGMNIDIEIFNDNANGNKNFGLTVAICSVACLSMYVLAVTWWKRIGLLV</sequence>
<comment type="function">
    <text evidence="2">Magnesium transporter that may mediate the influx of magnesium.</text>
</comment>
<dbReference type="GO" id="GO:0015095">
    <property type="term" value="F:magnesium ion transmembrane transporter activity"/>
    <property type="evidence" value="ECO:0007669"/>
    <property type="project" value="TreeGrafter"/>
</dbReference>
<dbReference type="CDD" id="cd12823">
    <property type="entry name" value="Mrs2_Mfm1p-like"/>
    <property type="match status" value="1"/>
</dbReference>
<evidence type="ECO:0000256" key="1">
    <source>
        <dbReference type="ARBA" id="ARBA00007535"/>
    </source>
</evidence>
<dbReference type="InterPro" id="IPR039204">
    <property type="entry name" value="MRS2-like"/>
</dbReference>
<dbReference type="Gene3D" id="1.20.58.340">
    <property type="entry name" value="Magnesium transport protein CorA, transmembrane region"/>
    <property type="match status" value="1"/>
</dbReference>
<accession>S8E1I6</accession>
<keyword evidence="2" id="KW-0406">Ion transport</keyword>
<dbReference type="EMBL" id="AUSU01002087">
    <property type="protein sequence ID" value="EPS69518.1"/>
    <property type="molecule type" value="Genomic_DNA"/>
</dbReference>
<protein>
    <recommendedName>
        <fullName evidence="2">Magnesium transporter</fullName>
    </recommendedName>
</protein>
<dbReference type="AlphaFoldDB" id="S8E1I6"/>
<feature type="transmembrane region" description="Helical" evidence="2">
    <location>
        <begin position="381"/>
        <end position="401"/>
    </location>
</feature>
<feature type="region of interest" description="Disordered" evidence="3">
    <location>
        <begin position="272"/>
        <end position="294"/>
    </location>
</feature>
<dbReference type="PANTHER" id="PTHR13890">
    <property type="entry name" value="RNA SPLICING PROTEIN MRS2, MITOCHONDRIAL"/>
    <property type="match status" value="1"/>
</dbReference>
<organism evidence="4 5">
    <name type="scientific">Genlisea aurea</name>
    <dbReference type="NCBI Taxonomy" id="192259"/>
    <lineage>
        <taxon>Eukaryota</taxon>
        <taxon>Viridiplantae</taxon>
        <taxon>Streptophyta</taxon>
        <taxon>Embryophyta</taxon>
        <taxon>Tracheophyta</taxon>
        <taxon>Spermatophyta</taxon>
        <taxon>Magnoliopsida</taxon>
        <taxon>eudicotyledons</taxon>
        <taxon>Gunneridae</taxon>
        <taxon>Pentapetalae</taxon>
        <taxon>asterids</taxon>
        <taxon>lamiids</taxon>
        <taxon>Lamiales</taxon>
        <taxon>Lentibulariaceae</taxon>
        <taxon>Genlisea</taxon>
    </lineage>
</organism>
<dbReference type="Pfam" id="PF22099">
    <property type="entry name" value="MRS2-like"/>
    <property type="match status" value="3"/>
</dbReference>
<evidence type="ECO:0000256" key="2">
    <source>
        <dbReference type="RuleBase" id="RU366041"/>
    </source>
</evidence>
<evidence type="ECO:0000256" key="3">
    <source>
        <dbReference type="SAM" id="MobiDB-lite"/>
    </source>
</evidence>
<comment type="subcellular location">
    <subcellularLocation>
        <location evidence="2">Membrane</location>
        <topology evidence="2">Multi-pass membrane protein</topology>
    </subcellularLocation>
</comment>
<reference evidence="4 5" key="1">
    <citation type="journal article" date="2013" name="BMC Genomics">
        <title>The miniature genome of a carnivorous plant Genlisea aurea contains a low number of genes and short non-coding sequences.</title>
        <authorList>
            <person name="Leushkin E.V."/>
            <person name="Sutormin R.A."/>
            <person name="Nabieva E.R."/>
            <person name="Penin A.A."/>
            <person name="Kondrashov A.S."/>
            <person name="Logacheva M.D."/>
        </authorList>
    </citation>
    <scope>NUCLEOTIDE SEQUENCE [LARGE SCALE GENOMIC DNA]</scope>
</reference>
<keyword evidence="2" id="KW-0460">Magnesium</keyword>
<keyword evidence="2" id="KW-0472">Membrane</keyword>
<dbReference type="PANTHER" id="PTHR13890:SF35">
    <property type="entry name" value="MAGNESIUM TRANSPORTER MRS2-3"/>
    <property type="match status" value="1"/>
</dbReference>
<feature type="region of interest" description="Disordered" evidence="3">
    <location>
        <begin position="138"/>
        <end position="172"/>
    </location>
</feature>
<dbReference type="GO" id="GO:0016020">
    <property type="term" value="C:membrane"/>
    <property type="evidence" value="ECO:0007669"/>
    <property type="project" value="UniProtKB-SubCell"/>
</dbReference>
<gene>
    <name evidence="4" type="ORF">M569_05249</name>
</gene>
<keyword evidence="2" id="KW-0813">Transport</keyword>
<keyword evidence="5" id="KW-1185">Reference proteome</keyword>
<keyword evidence="2" id="KW-0812">Transmembrane</keyword>
<dbReference type="Proteomes" id="UP000015453">
    <property type="component" value="Unassembled WGS sequence"/>
</dbReference>
<dbReference type="OrthoDB" id="10251508at2759"/>
<comment type="caution">
    <text evidence="4">The sequence shown here is derived from an EMBL/GenBank/DDBJ whole genome shotgun (WGS) entry which is preliminary data.</text>
</comment>
<feature type="transmembrane region" description="Helical" evidence="2">
    <location>
        <begin position="421"/>
        <end position="441"/>
    </location>
</feature>
<name>S8E1I6_9LAMI</name>